<dbReference type="EMBL" id="LR797192">
    <property type="protein sequence ID" value="CAB4192535.1"/>
    <property type="molecule type" value="Genomic_DNA"/>
</dbReference>
<dbReference type="Pfam" id="PF14550">
    <property type="entry name" value="Peptidase_S78_2"/>
    <property type="match status" value="1"/>
</dbReference>
<evidence type="ECO:0000313" key="5">
    <source>
        <dbReference type="EMBL" id="CAB4180563.1"/>
    </source>
</evidence>
<dbReference type="SUPFAM" id="SSF55144">
    <property type="entry name" value="LigT-like"/>
    <property type="match status" value="1"/>
</dbReference>
<evidence type="ECO:0000313" key="3">
    <source>
        <dbReference type="EMBL" id="CAB4167806.1"/>
    </source>
</evidence>
<dbReference type="InterPro" id="IPR009097">
    <property type="entry name" value="Cyclic_Pdiesterase"/>
</dbReference>
<evidence type="ECO:0000313" key="9">
    <source>
        <dbReference type="EMBL" id="CAB4217617.1"/>
    </source>
</evidence>
<protein>
    <submittedName>
        <fullName evidence="8">Phage-like element PBSX protein, XkdF</fullName>
    </submittedName>
</protein>
<sequence>MKFKHTTFNRKYAIPTNKALSPSITENSAINYPAPTVEPSRGELLWIGFTLPIGVARRFALPGGEKPEDLHITLAIPGRLGDFSPTAEDTILEAIKYVARDTGPIKGRISGIGRFNAAPVSDRSDIVYLSFDSDDLCRFHYKLVEHLTEMGVYRSGMHGFIPHISLAYLSSSTSTPSMKIPSVFLTFNEVDFKIRNGSEHKIPLIGPTSEDIRDMFAPRVQRELNYEVVKSSSGINEEKRYTFGVVFMPDTPDAHNDVASAAELERAQWEYVRRNDRKIYIQHKMTAQYGDKVAGEWVSMVTWPTEVNTKFFVPTESPSGLQATMKFEPVKEKTLPANSVYMGVVWEPWAWELVKSGKITGFSFGGLGQRKRID</sequence>
<evidence type="ECO:0000313" key="8">
    <source>
        <dbReference type="EMBL" id="CAB4192535.1"/>
    </source>
</evidence>
<reference evidence="8" key="1">
    <citation type="submission" date="2020-05" db="EMBL/GenBank/DDBJ databases">
        <authorList>
            <person name="Chiriac C."/>
            <person name="Salcher M."/>
            <person name="Ghai R."/>
            <person name="Kavagutti S V."/>
        </authorList>
    </citation>
    <scope>NUCLEOTIDE SEQUENCE</scope>
</reference>
<dbReference type="EMBL" id="LR796910">
    <property type="protein sequence ID" value="CAB4174143.1"/>
    <property type="molecule type" value="Genomic_DNA"/>
</dbReference>
<dbReference type="InterPro" id="IPR027924">
    <property type="entry name" value="XkdF"/>
</dbReference>
<dbReference type="EMBL" id="LR797088">
    <property type="protein sequence ID" value="CAB4186123.1"/>
    <property type="molecule type" value="Genomic_DNA"/>
</dbReference>
<dbReference type="EMBL" id="LR798432">
    <property type="protein sequence ID" value="CAB5231118.1"/>
    <property type="molecule type" value="Genomic_DNA"/>
</dbReference>
<organism evidence="8">
    <name type="scientific">uncultured Caudovirales phage</name>
    <dbReference type="NCBI Taxonomy" id="2100421"/>
    <lineage>
        <taxon>Viruses</taxon>
        <taxon>Duplodnaviria</taxon>
        <taxon>Heunggongvirae</taxon>
        <taxon>Uroviricota</taxon>
        <taxon>Caudoviricetes</taxon>
        <taxon>Peduoviridae</taxon>
        <taxon>Maltschvirus</taxon>
        <taxon>Maltschvirus maltsch</taxon>
    </lineage>
</organism>
<proteinExistence type="predicted"/>
<evidence type="ECO:0000313" key="6">
    <source>
        <dbReference type="EMBL" id="CAB4186123.1"/>
    </source>
</evidence>
<dbReference type="EMBL" id="LR796496">
    <property type="protein sequence ID" value="CAB4148359.1"/>
    <property type="molecule type" value="Genomic_DNA"/>
</dbReference>
<evidence type="ECO:0000313" key="4">
    <source>
        <dbReference type="EMBL" id="CAB4174143.1"/>
    </source>
</evidence>
<feature type="domain" description="Phage-like element PBSX protein XkdF" evidence="1">
    <location>
        <begin position="236"/>
        <end position="370"/>
    </location>
</feature>
<evidence type="ECO:0000313" key="2">
    <source>
        <dbReference type="EMBL" id="CAB4148359.1"/>
    </source>
</evidence>
<dbReference type="EMBL" id="LR796991">
    <property type="protein sequence ID" value="CAB4180563.1"/>
    <property type="molecule type" value="Genomic_DNA"/>
</dbReference>
<evidence type="ECO:0000313" key="7">
    <source>
        <dbReference type="EMBL" id="CAB4190695.1"/>
    </source>
</evidence>
<name>A0A6J5RJU8_9CAUD</name>
<dbReference type="Pfam" id="PF13563">
    <property type="entry name" value="2_5_RNA_ligase2"/>
    <property type="match status" value="1"/>
</dbReference>
<evidence type="ECO:0000313" key="10">
    <source>
        <dbReference type="EMBL" id="CAB4219980.1"/>
    </source>
</evidence>
<dbReference type="EMBL" id="LR796811">
    <property type="protein sequence ID" value="CAB4167806.1"/>
    <property type="molecule type" value="Genomic_DNA"/>
</dbReference>
<dbReference type="EMBL" id="LR797456">
    <property type="protein sequence ID" value="CAB4217617.1"/>
    <property type="molecule type" value="Genomic_DNA"/>
</dbReference>
<accession>A0A6J5RJU8</accession>
<dbReference type="EMBL" id="LR797145">
    <property type="protein sequence ID" value="CAB4190695.1"/>
    <property type="molecule type" value="Genomic_DNA"/>
</dbReference>
<dbReference type="EMBL" id="LR797496">
    <property type="protein sequence ID" value="CAB4219980.1"/>
    <property type="molecule type" value="Genomic_DNA"/>
</dbReference>
<evidence type="ECO:0000313" key="11">
    <source>
        <dbReference type="EMBL" id="CAB5231118.1"/>
    </source>
</evidence>
<evidence type="ECO:0000259" key="1">
    <source>
        <dbReference type="Pfam" id="PF14550"/>
    </source>
</evidence>
<gene>
    <name evidence="5" type="ORF">UFOVP1036_52</name>
    <name evidence="6" type="ORF">UFOVP1132_15</name>
    <name evidence="7" type="ORF">UFOVP1190_92</name>
    <name evidence="8" type="ORF">UFOVP1248_36</name>
    <name evidence="9" type="ORF">UFOVP1493_51</name>
    <name evidence="11" type="ORF">UFOVP1584_21</name>
    <name evidence="10" type="ORF">UFOVP1635_44</name>
    <name evidence="2" type="ORF">UFOVP521_87</name>
    <name evidence="3" type="ORF">UFOVP856_59</name>
    <name evidence="4" type="ORF">UFOVP967_29</name>
</gene>
<dbReference type="Gene3D" id="3.90.1140.10">
    <property type="entry name" value="Cyclic phosphodiesterase"/>
    <property type="match status" value="1"/>
</dbReference>